<dbReference type="RefSeq" id="WP_253898511.1">
    <property type="nucleotide sequence ID" value="NZ_CALSBS010000016.1"/>
</dbReference>
<comment type="caution">
    <text evidence="12">The sequence shown here is derived from an EMBL/GenBank/DDBJ whole genome shotgun (WGS) entry which is preliminary data.</text>
</comment>
<feature type="domain" description="EAL" evidence="11">
    <location>
        <begin position="266"/>
        <end position="516"/>
    </location>
</feature>
<dbReference type="InterPro" id="IPR050706">
    <property type="entry name" value="Cyclic-di-GMP_PDE-like"/>
</dbReference>
<keyword evidence="5 10" id="KW-0812">Transmembrane</keyword>
<keyword evidence="13" id="KW-1185">Reference proteome</keyword>
<dbReference type="Proteomes" id="UP001152651">
    <property type="component" value="Unassembled WGS sequence"/>
</dbReference>
<dbReference type="InterPro" id="IPR001633">
    <property type="entry name" value="EAL_dom"/>
</dbReference>
<evidence type="ECO:0000256" key="10">
    <source>
        <dbReference type="SAM" id="Phobius"/>
    </source>
</evidence>
<feature type="transmembrane region" description="Helical" evidence="10">
    <location>
        <begin position="15"/>
        <end position="37"/>
    </location>
</feature>
<evidence type="ECO:0000313" key="12">
    <source>
        <dbReference type="EMBL" id="CAH6660770.1"/>
    </source>
</evidence>
<dbReference type="Pfam" id="PF12792">
    <property type="entry name" value="CSS-motif"/>
    <property type="match status" value="1"/>
</dbReference>
<dbReference type="PANTHER" id="PTHR33121">
    <property type="entry name" value="CYCLIC DI-GMP PHOSPHODIESTERASE PDEF"/>
    <property type="match status" value="1"/>
</dbReference>
<keyword evidence="3" id="KW-1003">Cell membrane</keyword>
<evidence type="ECO:0000256" key="5">
    <source>
        <dbReference type="ARBA" id="ARBA00022692"/>
    </source>
</evidence>
<keyword evidence="4" id="KW-0973">c-di-GMP</keyword>
<keyword evidence="8 10" id="KW-0472">Membrane</keyword>
<evidence type="ECO:0000256" key="6">
    <source>
        <dbReference type="ARBA" id="ARBA00022801"/>
    </source>
</evidence>
<evidence type="ECO:0000313" key="13">
    <source>
        <dbReference type="Proteomes" id="UP001152651"/>
    </source>
</evidence>
<dbReference type="InterPro" id="IPR035919">
    <property type="entry name" value="EAL_sf"/>
</dbReference>
<organism evidence="12 13">
    <name type="scientific">Pseudocitrobacter vendiensis</name>
    <dbReference type="NCBI Taxonomy" id="2488306"/>
    <lineage>
        <taxon>Bacteria</taxon>
        <taxon>Pseudomonadati</taxon>
        <taxon>Pseudomonadota</taxon>
        <taxon>Gammaproteobacteria</taxon>
        <taxon>Enterobacterales</taxon>
        <taxon>Enterobacteriaceae</taxon>
        <taxon>Pseudocitrobacter</taxon>
    </lineage>
</organism>
<reference evidence="12" key="1">
    <citation type="submission" date="2022-05" db="EMBL/GenBank/DDBJ databases">
        <authorList>
            <person name="Blom J."/>
        </authorList>
    </citation>
    <scope>NUCLEOTIDE SEQUENCE</scope>
    <source>
        <strain evidence="12">Type strain: CPO20170097</strain>
    </source>
</reference>
<comment type="catalytic activity">
    <reaction evidence="9">
        <text>3',3'-c-di-GMP + H2O = 5'-phosphoguanylyl(3'-&gt;5')guanosine + H(+)</text>
        <dbReference type="Rhea" id="RHEA:24902"/>
        <dbReference type="ChEBI" id="CHEBI:15377"/>
        <dbReference type="ChEBI" id="CHEBI:15378"/>
        <dbReference type="ChEBI" id="CHEBI:58754"/>
        <dbReference type="ChEBI" id="CHEBI:58805"/>
        <dbReference type="EC" id="3.1.4.52"/>
    </reaction>
</comment>
<dbReference type="SMART" id="SM00052">
    <property type="entry name" value="EAL"/>
    <property type="match status" value="1"/>
</dbReference>
<comment type="subcellular location">
    <subcellularLocation>
        <location evidence="1">Cell membrane</location>
        <topology evidence="1">Multi-pass membrane protein</topology>
    </subcellularLocation>
</comment>
<dbReference type="EMBL" id="CALSBS010000016">
    <property type="protein sequence ID" value="CAH6660770.1"/>
    <property type="molecule type" value="Genomic_DNA"/>
</dbReference>
<dbReference type="PROSITE" id="PS50883">
    <property type="entry name" value="EAL"/>
    <property type="match status" value="1"/>
</dbReference>
<feature type="transmembrane region" description="Helical" evidence="10">
    <location>
        <begin position="245"/>
        <end position="263"/>
    </location>
</feature>
<dbReference type="PANTHER" id="PTHR33121:SF79">
    <property type="entry name" value="CYCLIC DI-GMP PHOSPHODIESTERASE PDED-RELATED"/>
    <property type="match status" value="1"/>
</dbReference>
<dbReference type="Gene3D" id="3.20.20.450">
    <property type="entry name" value="EAL domain"/>
    <property type="match status" value="1"/>
</dbReference>
<evidence type="ECO:0000256" key="8">
    <source>
        <dbReference type="ARBA" id="ARBA00023136"/>
    </source>
</evidence>
<evidence type="ECO:0000256" key="7">
    <source>
        <dbReference type="ARBA" id="ARBA00022989"/>
    </source>
</evidence>
<evidence type="ECO:0000256" key="9">
    <source>
        <dbReference type="ARBA" id="ARBA00034290"/>
    </source>
</evidence>
<dbReference type="SUPFAM" id="SSF141868">
    <property type="entry name" value="EAL domain-like"/>
    <property type="match status" value="1"/>
</dbReference>
<accession>A0ABM9FC49</accession>
<dbReference type="Pfam" id="PF00563">
    <property type="entry name" value="EAL"/>
    <property type="match status" value="1"/>
</dbReference>
<protein>
    <recommendedName>
        <fullName evidence="2">cyclic-guanylate-specific phosphodiesterase</fullName>
        <ecNumber evidence="2">3.1.4.52</ecNumber>
    </recommendedName>
</protein>
<evidence type="ECO:0000256" key="3">
    <source>
        <dbReference type="ARBA" id="ARBA00022475"/>
    </source>
</evidence>
<keyword evidence="6" id="KW-0378">Hydrolase</keyword>
<evidence type="ECO:0000259" key="11">
    <source>
        <dbReference type="PROSITE" id="PS50883"/>
    </source>
</evidence>
<gene>
    <name evidence="12" type="ORF">FBBNIHIM_16790</name>
</gene>
<name>A0ABM9FC49_9ENTR</name>
<dbReference type="EC" id="3.1.4.52" evidence="2"/>
<proteinExistence type="predicted"/>
<sequence>MQSAHWIVKQYLHKRILLCALVALGVFALTLSIGFILQRSENKQQIESYTLRAVNTMDKILQNLEKEHVRLQPLIGKPCNDSLLQLRQQVANLKTARSIFLVKDGILYCSSAFGERDIPLRKLQPRLADSKPKMILTIDRSLVKGSPVLMQWFPAAQDDQNGVVIGINIDLVSEMILDPFPPLITRTSLGIDNAYYMDGVGITEQRLQRKGEMFYSQASRAYPFSIAVSGPSFWTLALHELPGRLPLALIFSLLFAWITWIATARRMSFSWEINMGIAQREFTLFCQPLLNTRAQRCDGVEILLRWNNPRLGPIAPDVFIPIAEAKNLILPLTRYVLNETAQQLHYFPADPKFHIGINAAAAHFRNDKLLLADLNNLWFSVNPAVQLTIELTERDALHDVNSELLRELHSRKVQLAIDDFGTGNSSLSWLEKLHPDVLKIDKSFTHAIGTDAVNSTVTDIIIALGQRLNIELVAEGVETPEQANYLQRHGVHLLQGYLYAAPMPLAEFPQWLAKHNGLPAPVTP</sequence>
<evidence type="ECO:0000256" key="2">
    <source>
        <dbReference type="ARBA" id="ARBA00012282"/>
    </source>
</evidence>
<evidence type="ECO:0000256" key="4">
    <source>
        <dbReference type="ARBA" id="ARBA00022636"/>
    </source>
</evidence>
<dbReference type="CDD" id="cd01948">
    <property type="entry name" value="EAL"/>
    <property type="match status" value="1"/>
</dbReference>
<keyword evidence="7 10" id="KW-1133">Transmembrane helix</keyword>
<evidence type="ECO:0000256" key="1">
    <source>
        <dbReference type="ARBA" id="ARBA00004651"/>
    </source>
</evidence>
<dbReference type="InterPro" id="IPR024744">
    <property type="entry name" value="CSS-motif_dom"/>
</dbReference>